<sequence length="314" mass="34475">MTLSVDAVPSPCEVETVFRPAAPIDAVTTLSVLRRGAGDPCHRWADGGLWRTARLPSGPVSYLLRQRRDEIHCRAWGPGAAELAERLPRLLGADDRPDGFEPRVPLLAAAARRFAGVRIPRTGLVLESLVPAVIEQRVMGKDAFAAWRYLVTRFGDPAPGPAPAGMRVLPDAEGWRRVRSWDWHLANVDPGRARAVGAALRVADRLQQLADRHADEPGVVYRALTSLPGIGRWTAAQVGHRVLGDADALPVGDYHLGRMAGHALAGRILGDDEVETFLEPWRPHRYRVFRLLELAGAGPPRRGPRLAVQDHRHH</sequence>
<dbReference type="GO" id="GO:0006307">
    <property type="term" value="P:DNA alkylation repair"/>
    <property type="evidence" value="ECO:0007669"/>
    <property type="project" value="TreeGrafter"/>
</dbReference>
<organism evidence="5 6">
    <name type="scientific">Nakamurella endophytica</name>
    <dbReference type="NCBI Taxonomy" id="1748367"/>
    <lineage>
        <taxon>Bacteria</taxon>
        <taxon>Bacillati</taxon>
        <taxon>Actinomycetota</taxon>
        <taxon>Actinomycetes</taxon>
        <taxon>Nakamurellales</taxon>
        <taxon>Nakamurellaceae</taxon>
        <taxon>Nakamurella</taxon>
    </lineage>
</organism>
<dbReference type="InterPro" id="IPR011257">
    <property type="entry name" value="DNA_glycosylase"/>
</dbReference>
<dbReference type="EC" id="3.2.2.21" evidence="2"/>
<dbReference type="GO" id="GO:0006285">
    <property type="term" value="P:base-excision repair, AP site formation"/>
    <property type="evidence" value="ECO:0007669"/>
    <property type="project" value="TreeGrafter"/>
</dbReference>
<dbReference type="EMBL" id="BMNA01000001">
    <property type="protein sequence ID" value="GGL84612.1"/>
    <property type="molecule type" value="Genomic_DNA"/>
</dbReference>
<name>A0A917SJP2_9ACTN</name>
<dbReference type="GO" id="GO:0032993">
    <property type="term" value="C:protein-DNA complex"/>
    <property type="evidence" value="ECO:0007669"/>
    <property type="project" value="TreeGrafter"/>
</dbReference>
<comment type="caution">
    <text evidence="5">The sequence shown here is derived from an EMBL/GenBank/DDBJ whole genome shotgun (WGS) entry which is preliminary data.</text>
</comment>
<dbReference type="CDD" id="cd00056">
    <property type="entry name" value="ENDO3c"/>
    <property type="match status" value="1"/>
</dbReference>
<reference evidence="5" key="2">
    <citation type="submission" date="2020-09" db="EMBL/GenBank/DDBJ databases">
        <authorList>
            <person name="Sun Q."/>
            <person name="Zhou Y."/>
        </authorList>
    </citation>
    <scope>NUCLEOTIDE SEQUENCE</scope>
    <source>
        <strain evidence="5">CGMCC 4.7308</strain>
    </source>
</reference>
<protein>
    <recommendedName>
        <fullName evidence="2">DNA-3-methyladenine glycosylase II</fullName>
        <ecNumber evidence="2">3.2.2.21</ecNumber>
    </recommendedName>
</protein>
<keyword evidence="3" id="KW-0227">DNA damage</keyword>
<dbReference type="Gene3D" id="1.10.340.30">
    <property type="entry name" value="Hypothetical protein, domain 2"/>
    <property type="match status" value="1"/>
</dbReference>
<dbReference type="GO" id="GO:0008725">
    <property type="term" value="F:DNA-3-methyladenine glycosylase activity"/>
    <property type="evidence" value="ECO:0007669"/>
    <property type="project" value="TreeGrafter"/>
</dbReference>
<dbReference type="PANTHER" id="PTHR43003">
    <property type="entry name" value="DNA-3-METHYLADENINE GLYCOSYLASE"/>
    <property type="match status" value="1"/>
</dbReference>
<gene>
    <name evidence="5" type="ORF">GCM10011594_00270</name>
</gene>
<evidence type="ECO:0000313" key="5">
    <source>
        <dbReference type="EMBL" id="GGL84612.1"/>
    </source>
</evidence>
<dbReference type="GO" id="GO:0032131">
    <property type="term" value="F:alkylated DNA binding"/>
    <property type="evidence" value="ECO:0007669"/>
    <property type="project" value="TreeGrafter"/>
</dbReference>
<dbReference type="Proteomes" id="UP000655208">
    <property type="component" value="Unassembled WGS sequence"/>
</dbReference>
<dbReference type="InterPro" id="IPR051912">
    <property type="entry name" value="Alkylbase_DNA_Glycosylase/TA"/>
</dbReference>
<proteinExistence type="predicted"/>
<accession>A0A917SJP2</accession>
<keyword evidence="6" id="KW-1185">Reference proteome</keyword>
<dbReference type="InterPro" id="IPR003265">
    <property type="entry name" value="HhH-GPD_domain"/>
</dbReference>
<evidence type="ECO:0000256" key="4">
    <source>
        <dbReference type="ARBA" id="ARBA00023204"/>
    </source>
</evidence>
<dbReference type="PANTHER" id="PTHR43003:SF6">
    <property type="entry name" value="DNA GLYCOSYLASE"/>
    <property type="match status" value="1"/>
</dbReference>
<evidence type="ECO:0000256" key="1">
    <source>
        <dbReference type="ARBA" id="ARBA00000086"/>
    </source>
</evidence>
<evidence type="ECO:0000313" key="6">
    <source>
        <dbReference type="Proteomes" id="UP000655208"/>
    </source>
</evidence>
<dbReference type="GO" id="GO:0005737">
    <property type="term" value="C:cytoplasm"/>
    <property type="evidence" value="ECO:0007669"/>
    <property type="project" value="TreeGrafter"/>
</dbReference>
<evidence type="ECO:0000256" key="3">
    <source>
        <dbReference type="ARBA" id="ARBA00022763"/>
    </source>
</evidence>
<evidence type="ECO:0000256" key="2">
    <source>
        <dbReference type="ARBA" id="ARBA00012000"/>
    </source>
</evidence>
<reference evidence="5" key="1">
    <citation type="journal article" date="2014" name="Int. J. Syst. Evol. Microbiol.">
        <title>Complete genome sequence of Corynebacterium casei LMG S-19264T (=DSM 44701T), isolated from a smear-ripened cheese.</title>
        <authorList>
            <consortium name="US DOE Joint Genome Institute (JGI-PGF)"/>
            <person name="Walter F."/>
            <person name="Albersmeier A."/>
            <person name="Kalinowski J."/>
            <person name="Ruckert C."/>
        </authorList>
    </citation>
    <scope>NUCLEOTIDE SEQUENCE</scope>
    <source>
        <strain evidence="5">CGMCC 4.7308</strain>
    </source>
</reference>
<dbReference type="SUPFAM" id="SSF48150">
    <property type="entry name" value="DNA-glycosylase"/>
    <property type="match status" value="1"/>
</dbReference>
<keyword evidence="4" id="KW-0234">DNA repair</keyword>
<dbReference type="GO" id="GO:0043916">
    <property type="term" value="F:DNA-7-methylguanine glycosylase activity"/>
    <property type="evidence" value="ECO:0007669"/>
    <property type="project" value="TreeGrafter"/>
</dbReference>
<comment type="catalytic activity">
    <reaction evidence="1">
        <text>Hydrolysis of alkylated DNA, releasing 3-methyladenine, 3-methylguanine, 7-methylguanine and 7-methyladenine.</text>
        <dbReference type="EC" id="3.2.2.21"/>
    </reaction>
</comment>
<dbReference type="AlphaFoldDB" id="A0A917SJP2"/>